<evidence type="ECO:0000256" key="2">
    <source>
        <dbReference type="ARBA" id="ARBA00022694"/>
    </source>
</evidence>
<accession>E4SE54</accession>
<keyword evidence="7" id="KW-1185">Reference proteome</keyword>
<keyword evidence="2 4" id="KW-0819">tRNA processing</keyword>
<dbReference type="GO" id="GO:0003723">
    <property type="term" value="F:RNA binding"/>
    <property type="evidence" value="ECO:0007669"/>
    <property type="project" value="InterPro"/>
</dbReference>
<proteinExistence type="inferred from homology"/>
<dbReference type="PROSITE" id="PS50984">
    <property type="entry name" value="TRUD"/>
    <property type="match status" value="1"/>
</dbReference>
<feature type="domain" description="TRUD" evidence="5">
    <location>
        <begin position="143"/>
        <end position="353"/>
    </location>
</feature>
<dbReference type="InterPro" id="IPR042214">
    <property type="entry name" value="TruD_catalytic"/>
</dbReference>
<dbReference type="InterPro" id="IPR001656">
    <property type="entry name" value="PsdUridine_synth_TruD"/>
</dbReference>
<comment type="similarity">
    <text evidence="1 4">Belongs to the pseudouridine synthase TruD family.</text>
</comment>
<evidence type="ECO:0000313" key="6">
    <source>
        <dbReference type="EMBL" id="ADQ45341.1"/>
    </source>
</evidence>
<gene>
    <name evidence="4 6" type="primary">truD</name>
    <name evidence="6" type="ordered locus">Calkro_0441</name>
</gene>
<dbReference type="InterPro" id="IPR020103">
    <property type="entry name" value="PsdUridine_synth_cat_dom_sf"/>
</dbReference>
<dbReference type="PANTHER" id="PTHR13326:SF21">
    <property type="entry name" value="PSEUDOURIDYLATE SYNTHASE PUS7L"/>
    <property type="match status" value="1"/>
</dbReference>
<name>E4SE54_CALK2</name>
<feature type="active site" description="Nucleophile" evidence="4">
    <location>
        <position position="72"/>
    </location>
</feature>
<dbReference type="GO" id="GO:0160150">
    <property type="term" value="F:tRNA pseudouridine(13) synthase activity"/>
    <property type="evidence" value="ECO:0007669"/>
    <property type="project" value="UniProtKB-EC"/>
</dbReference>
<dbReference type="KEGG" id="ckn:Calkro_0441"/>
<dbReference type="PIRSF" id="PIRSF037016">
    <property type="entry name" value="Pseudouridin_synth_euk_prd"/>
    <property type="match status" value="1"/>
</dbReference>
<evidence type="ECO:0000256" key="1">
    <source>
        <dbReference type="ARBA" id="ARBA00007953"/>
    </source>
</evidence>
<dbReference type="PANTHER" id="PTHR13326">
    <property type="entry name" value="TRNA PSEUDOURIDINE SYNTHASE D"/>
    <property type="match status" value="1"/>
</dbReference>
<dbReference type="InterPro" id="IPR011760">
    <property type="entry name" value="PsdUridine_synth_TruD_insert"/>
</dbReference>
<dbReference type="NCBIfam" id="TIGR00094">
    <property type="entry name" value="tRNA_TruD_broad"/>
    <property type="match status" value="1"/>
</dbReference>
<dbReference type="GO" id="GO:0031119">
    <property type="term" value="P:tRNA pseudouridine synthesis"/>
    <property type="evidence" value="ECO:0007669"/>
    <property type="project" value="UniProtKB-UniRule"/>
</dbReference>
<dbReference type="SUPFAM" id="SSF55120">
    <property type="entry name" value="Pseudouridine synthase"/>
    <property type="match status" value="1"/>
</dbReference>
<dbReference type="InterPro" id="IPR020119">
    <property type="entry name" value="PsdUridine_synth_TruD_CS"/>
</dbReference>
<evidence type="ECO:0000256" key="3">
    <source>
        <dbReference type="ARBA" id="ARBA00023235"/>
    </source>
</evidence>
<evidence type="ECO:0000256" key="4">
    <source>
        <dbReference type="HAMAP-Rule" id="MF_01082"/>
    </source>
</evidence>
<keyword evidence="3 4" id="KW-0413">Isomerase</keyword>
<dbReference type="AlphaFoldDB" id="E4SE54"/>
<sequence>MWILKGDNSLKIKVLPEDFVVKEKLKIEIKPSGKYKIYLLAKRHWNTVDALRFISKENKIPLEKIGCAGRKDRHALTFQYISVPREYTINFNKENVKVEFIGYSDDFVSPLILEGNFFEITMRKLKNKDEKILQRLNEVQQFGFPNYFDDQRFGSTQSEDEFIGEKIVKKHYNGALKLYFTTIHPEDKKEEKERKKKISELWGDFEKILPLCKTKVERDIIKTLLKGNSRHYLIRALNLIPKEEMSIFLSAYQSYIWNRTLSSILPYYADLLKPVKGKIMEYLIYTTLSKKSLNELKNLQIPTVSSKIPYVSDIVNNAILEILNERGVKTSDFDTKKIKSWYFKSFLRPAIIFPEKLEVSSFEEDDFYEGYYKLRIKFYLPAGSFATMLIKSLTITNI</sequence>
<dbReference type="Gene3D" id="1.10.1510.30">
    <property type="match status" value="1"/>
</dbReference>
<organism evidence="6 7">
    <name type="scientific">Caldicellulosiruptor kronotskyensis (strain DSM 18902 / VKM B-2412 / 2002)</name>
    <dbReference type="NCBI Taxonomy" id="632348"/>
    <lineage>
        <taxon>Bacteria</taxon>
        <taxon>Bacillati</taxon>
        <taxon>Bacillota</taxon>
        <taxon>Bacillota incertae sedis</taxon>
        <taxon>Caldicellulosiruptorales</taxon>
        <taxon>Caldicellulosiruptoraceae</taxon>
        <taxon>Caldicellulosiruptor</taxon>
    </lineage>
</organism>
<dbReference type="Proteomes" id="UP000006835">
    <property type="component" value="Chromosome"/>
</dbReference>
<protein>
    <recommendedName>
        <fullName evidence="4">tRNA pseudouridine synthase D</fullName>
        <ecNumber evidence="4">5.4.99.27</ecNumber>
    </recommendedName>
    <alternativeName>
        <fullName evidence="4">tRNA pseudouridine(13) synthase</fullName>
    </alternativeName>
    <alternativeName>
        <fullName evidence="4">tRNA pseudouridylate synthase D</fullName>
    </alternativeName>
    <alternativeName>
        <fullName evidence="4">tRNA-uridine isomerase D</fullName>
    </alternativeName>
</protein>
<evidence type="ECO:0000313" key="7">
    <source>
        <dbReference type="Proteomes" id="UP000006835"/>
    </source>
</evidence>
<reference key="1">
    <citation type="submission" date="2010-11" db="EMBL/GenBank/DDBJ databases">
        <title>Complete sequence of Caldicellulosiruptor kronotskyensis 2002.</title>
        <authorList>
            <consortium name="US DOE Joint Genome Institute"/>
            <person name="Lucas S."/>
            <person name="Copeland A."/>
            <person name="Lapidus A."/>
            <person name="Cheng J.-F."/>
            <person name="Bruce D."/>
            <person name="Goodwin L."/>
            <person name="Pitluck S."/>
            <person name="Davenport K."/>
            <person name="Detter J.C."/>
            <person name="Han C."/>
            <person name="Tapia R."/>
            <person name="Land M."/>
            <person name="Hauser L."/>
            <person name="Jeffries C."/>
            <person name="Kyrpides N."/>
            <person name="Ivanova N."/>
            <person name="Mikhailova N."/>
            <person name="Blumer-Schuette S.E."/>
            <person name="Kelly R.M."/>
            <person name="Woyke T."/>
        </authorList>
    </citation>
    <scope>NUCLEOTIDE SEQUENCE</scope>
    <source>
        <strain>2002</strain>
    </source>
</reference>
<comment type="catalytic activity">
    <reaction evidence="4">
        <text>uridine(13) in tRNA = pseudouridine(13) in tRNA</text>
        <dbReference type="Rhea" id="RHEA:42540"/>
        <dbReference type="Rhea" id="RHEA-COMP:10105"/>
        <dbReference type="Rhea" id="RHEA-COMP:10106"/>
        <dbReference type="ChEBI" id="CHEBI:65314"/>
        <dbReference type="ChEBI" id="CHEBI:65315"/>
        <dbReference type="EC" id="5.4.99.27"/>
    </reaction>
</comment>
<dbReference type="PROSITE" id="PS01268">
    <property type="entry name" value="UPF0024"/>
    <property type="match status" value="1"/>
</dbReference>
<dbReference type="EMBL" id="CP002330">
    <property type="protein sequence ID" value="ADQ45341.1"/>
    <property type="molecule type" value="Genomic_DNA"/>
</dbReference>
<dbReference type="Gene3D" id="3.30.70.3160">
    <property type="match status" value="1"/>
</dbReference>
<dbReference type="Pfam" id="PF01142">
    <property type="entry name" value="TruD"/>
    <property type="match status" value="1"/>
</dbReference>
<reference evidence="6 7" key="2">
    <citation type="journal article" date="2011" name="J. Bacteriol.">
        <title>Complete genome sequences for the anaerobic, extremely thermophilic plant biomass-degrading bacteria Caldicellulosiruptor hydrothermalis, Caldicellulosiruptor kristjanssonii, Caldicellulosiruptor kronotskyensis, Caldicellulosiruptor owensenis, and Caldicellulosiruptor lactoaceticus.</title>
        <authorList>
            <person name="Blumer-Schuette S.E."/>
            <person name="Ozdemir I."/>
            <person name="Mistry D."/>
            <person name="Lucas S."/>
            <person name="Lapidus A."/>
            <person name="Cheng J.F."/>
            <person name="Goodwin L.A."/>
            <person name="Pitluck S."/>
            <person name="Land M.L."/>
            <person name="Hauser L.J."/>
            <person name="Woyke T."/>
            <person name="Mikhailova N."/>
            <person name="Pati A."/>
            <person name="Kyrpides N.C."/>
            <person name="Ivanova N."/>
            <person name="Detter J.C."/>
            <person name="Walston-Davenport K."/>
            <person name="Han S."/>
            <person name="Adams M.W."/>
            <person name="Kelly R.M."/>
        </authorList>
    </citation>
    <scope>NUCLEOTIDE SEQUENCE [LARGE SCALE GENOMIC DNA]</scope>
    <source>
        <strain evidence="7">DSM 18902 / VKM B-2412 / 2002</strain>
    </source>
</reference>
<dbReference type="Gene3D" id="3.30.2350.20">
    <property type="entry name" value="TruD, catalytic domain"/>
    <property type="match status" value="1"/>
</dbReference>
<evidence type="ECO:0000259" key="5">
    <source>
        <dbReference type="PROSITE" id="PS50984"/>
    </source>
</evidence>
<dbReference type="HOGENOM" id="CLU_005281_4_1_9"/>
<comment type="function">
    <text evidence="4">Responsible for synthesis of pseudouridine from uracil-13 in transfer RNAs.</text>
</comment>
<dbReference type="EC" id="5.4.99.27" evidence="4"/>
<dbReference type="HAMAP" id="MF_01082">
    <property type="entry name" value="TruD"/>
    <property type="match status" value="1"/>
</dbReference>
<dbReference type="PATRIC" id="fig|632348.3.peg.470"/>